<organism evidence="2 3">
    <name type="scientific">Eragrostis curvula</name>
    <name type="common">weeping love grass</name>
    <dbReference type="NCBI Taxonomy" id="38414"/>
    <lineage>
        <taxon>Eukaryota</taxon>
        <taxon>Viridiplantae</taxon>
        <taxon>Streptophyta</taxon>
        <taxon>Embryophyta</taxon>
        <taxon>Tracheophyta</taxon>
        <taxon>Spermatophyta</taxon>
        <taxon>Magnoliopsida</taxon>
        <taxon>Liliopsida</taxon>
        <taxon>Poales</taxon>
        <taxon>Poaceae</taxon>
        <taxon>PACMAD clade</taxon>
        <taxon>Chloridoideae</taxon>
        <taxon>Eragrostideae</taxon>
        <taxon>Eragrostidinae</taxon>
        <taxon>Eragrostis</taxon>
    </lineage>
</organism>
<keyword evidence="3" id="KW-1185">Reference proteome</keyword>
<dbReference type="Gramene" id="TVU44428">
    <property type="protein sequence ID" value="TVU44428"/>
    <property type="gene ID" value="EJB05_03869"/>
</dbReference>
<dbReference type="AlphaFoldDB" id="A0A5J9W8G6"/>
<gene>
    <name evidence="2" type="ORF">EJB05_03869</name>
</gene>
<sequence length="183" mass="20802">MRGEHLGNRHATKGIARPTPHGRPIQQEEDGAVTEKDNVGVVKNSMTLSDSDLTAGKQDNNGTKNMMQTESDMLDTMMTDGRMPLSFIELLMQGKAYTDYNTLNNDTLNEVHDTVNNLCGKDEDESNYTRNDLIPDCNPWDKSIFEKMNIETRQRMMGQIMMRLNKGLILKLQKMITTMKLKT</sequence>
<feature type="compositionally biased region" description="Polar residues" evidence="1">
    <location>
        <begin position="44"/>
        <end position="66"/>
    </location>
</feature>
<proteinExistence type="predicted"/>
<accession>A0A5J9W8G6</accession>
<feature type="region of interest" description="Disordered" evidence="1">
    <location>
        <begin position="1"/>
        <end position="66"/>
    </location>
</feature>
<comment type="caution">
    <text evidence="2">The sequence shown here is derived from an EMBL/GenBank/DDBJ whole genome shotgun (WGS) entry which is preliminary data.</text>
</comment>
<evidence type="ECO:0000313" key="2">
    <source>
        <dbReference type="EMBL" id="TVU44428.1"/>
    </source>
</evidence>
<protein>
    <submittedName>
        <fullName evidence="2">Uncharacterized protein</fullName>
    </submittedName>
</protein>
<reference evidence="2 3" key="1">
    <citation type="journal article" date="2019" name="Sci. Rep.">
        <title>A high-quality genome of Eragrostis curvula grass provides insights into Poaceae evolution and supports new strategies to enhance forage quality.</title>
        <authorList>
            <person name="Carballo J."/>
            <person name="Santos B.A.C.M."/>
            <person name="Zappacosta D."/>
            <person name="Garbus I."/>
            <person name="Selva J.P."/>
            <person name="Gallo C.A."/>
            <person name="Diaz A."/>
            <person name="Albertini E."/>
            <person name="Caccamo M."/>
            <person name="Echenique V."/>
        </authorList>
    </citation>
    <scope>NUCLEOTIDE SEQUENCE [LARGE SCALE GENOMIC DNA]</scope>
    <source>
        <strain evidence="3">cv. Victoria</strain>
        <tissue evidence="2">Leaf</tissue>
    </source>
</reference>
<evidence type="ECO:0000256" key="1">
    <source>
        <dbReference type="SAM" id="MobiDB-lite"/>
    </source>
</evidence>
<name>A0A5J9W8G6_9POAL</name>
<evidence type="ECO:0000313" key="3">
    <source>
        <dbReference type="Proteomes" id="UP000324897"/>
    </source>
</evidence>
<dbReference type="Proteomes" id="UP000324897">
    <property type="component" value="Chromosome 5"/>
</dbReference>
<dbReference type="EMBL" id="RWGY01000004">
    <property type="protein sequence ID" value="TVU44428.1"/>
    <property type="molecule type" value="Genomic_DNA"/>
</dbReference>